<organism evidence="1 2">
    <name type="scientific">Rhodalgimonas zhirmunskyi</name>
    <dbReference type="NCBI Taxonomy" id="2964767"/>
    <lineage>
        <taxon>Bacteria</taxon>
        <taxon>Pseudomonadati</taxon>
        <taxon>Pseudomonadota</taxon>
        <taxon>Alphaproteobacteria</taxon>
        <taxon>Rhodobacterales</taxon>
        <taxon>Roseobacteraceae</taxon>
        <taxon>Rhodalgimonas</taxon>
    </lineage>
</organism>
<dbReference type="InterPro" id="IPR009389">
    <property type="entry name" value="DUF1045"/>
</dbReference>
<reference evidence="1" key="2">
    <citation type="submission" date="2023-04" db="EMBL/GenBank/DDBJ databases">
        <title>'Rhodoalgimonas zhirmunskyi' gen. nov., isolated from a red alga.</title>
        <authorList>
            <person name="Nedashkovskaya O.I."/>
            <person name="Otstavnykh N.Y."/>
            <person name="Bystritskaya E.P."/>
            <person name="Balabanova L.A."/>
            <person name="Isaeva M.P."/>
        </authorList>
    </citation>
    <scope>NUCLEOTIDE SEQUENCE</scope>
    <source>
        <strain evidence="1">10Alg 79</strain>
    </source>
</reference>
<dbReference type="Proteomes" id="UP001227162">
    <property type="component" value="Unassembled WGS sequence"/>
</dbReference>
<accession>A0AAJ1UED0</accession>
<keyword evidence="2" id="KW-1185">Reference proteome</keyword>
<comment type="caution">
    <text evidence="1">The sequence shown here is derived from an EMBL/GenBank/DDBJ whole genome shotgun (WGS) entry which is preliminary data.</text>
</comment>
<dbReference type="Gene3D" id="3.90.1140.10">
    <property type="entry name" value="Cyclic phosphodiesterase"/>
    <property type="match status" value="1"/>
</dbReference>
<dbReference type="NCBIfam" id="TIGR03223">
    <property type="entry name" value="Phn_opern_protn"/>
    <property type="match status" value="1"/>
</dbReference>
<proteinExistence type="predicted"/>
<dbReference type="PIRSF" id="PIRSF033328">
    <property type="entry name" value="Phest_Mll4975"/>
    <property type="match status" value="1"/>
</dbReference>
<dbReference type="Pfam" id="PF06299">
    <property type="entry name" value="DUF1045"/>
    <property type="match status" value="1"/>
</dbReference>
<dbReference type="EMBL" id="JANFFA010000007">
    <property type="protein sequence ID" value="MDQ2095943.1"/>
    <property type="molecule type" value="Genomic_DNA"/>
</dbReference>
<evidence type="ECO:0000313" key="2">
    <source>
        <dbReference type="Proteomes" id="UP001227162"/>
    </source>
</evidence>
<sequence>MKITRHAIYYAPEPGPLARFGAAWLGWDADTGTPVPHPDVPGLPLPLEEITQTPRKYGLHGTIKPPFRLSEGLDQPRLEQAISDLCHGLSPVTLDGLALSALGSFLALTPTGDMTPLSDLAAEVVRALDPFRAPATEEELEKRRNARLSPRQEANLIRWGYPYVMEDFRFHITLTGRLPKSARKATEAALAPVLALLLPHPFKIESLCHFGEDERGRFHLLKRYPLGE</sequence>
<protein>
    <submittedName>
        <fullName evidence="1">DUF1045 domain-containing protein</fullName>
    </submittedName>
</protein>
<gene>
    <name evidence="1" type="ORF">NOI20_17625</name>
</gene>
<reference evidence="1" key="1">
    <citation type="submission" date="2022-07" db="EMBL/GenBank/DDBJ databases">
        <authorList>
            <person name="Otstavnykh N."/>
            <person name="Isaeva M."/>
            <person name="Bystritskaya E."/>
        </authorList>
    </citation>
    <scope>NUCLEOTIDE SEQUENCE</scope>
    <source>
        <strain evidence="1">10Alg 79</strain>
    </source>
</reference>
<name>A0AAJ1UED0_9RHOB</name>
<dbReference type="RefSeq" id="WP_317627565.1">
    <property type="nucleotide sequence ID" value="NZ_JANFFA010000007.1"/>
</dbReference>
<dbReference type="AlphaFoldDB" id="A0AAJ1UED0"/>
<evidence type="ECO:0000313" key="1">
    <source>
        <dbReference type="EMBL" id="MDQ2095943.1"/>
    </source>
</evidence>